<evidence type="ECO:0000256" key="1">
    <source>
        <dbReference type="ARBA" id="ARBA00004123"/>
    </source>
</evidence>
<feature type="compositionally biased region" description="Basic and acidic residues" evidence="9">
    <location>
        <begin position="995"/>
        <end position="1005"/>
    </location>
</feature>
<name>A0A0F4Z014_RASE3</name>
<feature type="transmembrane region" description="Helical" evidence="10">
    <location>
        <begin position="876"/>
        <end position="897"/>
    </location>
</feature>
<dbReference type="GO" id="GO:0043565">
    <property type="term" value="F:sequence-specific DNA binding"/>
    <property type="evidence" value="ECO:0007669"/>
    <property type="project" value="TreeGrafter"/>
</dbReference>
<dbReference type="OrthoDB" id="5319458at2759"/>
<dbReference type="GO" id="GO:0000981">
    <property type="term" value="F:DNA-binding transcription factor activity, RNA polymerase II-specific"/>
    <property type="evidence" value="ECO:0007669"/>
    <property type="project" value="InterPro"/>
</dbReference>
<protein>
    <recommendedName>
        <fullName evidence="11">Zn(2)-C6 fungal-type domain-containing protein</fullName>
    </recommendedName>
</protein>
<reference evidence="12 13" key="1">
    <citation type="submission" date="2015-04" db="EMBL/GenBank/DDBJ databases">
        <authorList>
            <person name="Heijne W.H."/>
            <person name="Fedorova N.D."/>
            <person name="Nierman W.C."/>
            <person name="Vollebregt A.W."/>
            <person name="Zhao Z."/>
            <person name="Wu L."/>
            <person name="Kumar M."/>
            <person name="Stam H."/>
            <person name="van den Berg M.A."/>
            <person name="Pel H.J."/>
        </authorList>
    </citation>
    <scope>NUCLEOTIDE SEQUENCE [LARGE SCALE GENOMIC DNA]</scope>
    <source>
        <strain evidence="12 13">CBS 393.64</strain>
    </source>
</reference>
<dbReference type="PANTHER" id="PTHR47782">
    <property type="entry name" value="ZN(II)2CYS6 TRANSCRIPTION FACTOR (EUROFUNG)-RELATED"/>
    <property type="match status" value="1"/>
</dbReference>
<dbReference type="SUPFAM" id="SSF57701">
    <property type="entry name" value="Zn2/Cys6 DNA-binding domain"/>
    <property type="match status" value="1"/>
</dbReference>
<keyword evidence="6" id="KW-0804">Transcription</keyword>
<keyword evidence="3" id="KW-0862">Zinc</keyword>
<evidence type="ECO:0000256" key="6">
    <source>
        <dbReference type="ARBA" id="ARBA00023163"/>
    </source>
</evidence>
<keyword evidence="10" id="KW-0472">Membrane</keyword>
<dbReference type="Pfam" id="PF00172">
    <property type="entry name" value="Zn_clus"/>
    <property type="match status" value="1"/>
</dbReference>
<feature type="region of interest" description="Disordered" evidence="9">
    <location>
        <begin position="933"/>
        <end position="952"/>
    </location>
</feature>
<evidence type="ECO:0000313" key="12">
    <source>
        <dbReference type="EMBL" id="KKA23208.1"/>
    </source>
</evidence>
<dbReference type="PROSITE" id="PS00463">
    <property type="entry name" value="ZN2_CY6_FUNGAL_1"/>
    <property type="match status" value="1"/>
</dbReference>
<feature type="region of interest" description="Disordered" evidence="9">
    <location>
        <begin position="637"/>
        <end position="658"/>
    </location>
</feature>
<dbReference type="GO" id="GO:0045944">
    <property type="term" value="P:positive regulation of transcription by RNA polymerase II"/>
    <property type="evidence" value="ECO:0007669"/>
    <property type="project" value="TreeGrafter"/>
</dbReference>
<dbReference type="GO" id="GO:0005634">
    <property type="term" value="C:nucleus"/>
    <property type="evidence" value="ECO:0007669"/>
    <property type="project" value="UniProtKB-SubCell"/>
</dbReference>
<feature type="compositionally biased region" description="Polar residues" evidence="9">
    <location>
        <begin position="1080"/>
        <end position="1092"/>
    </location>
</feature>
<feature type="compositionally biased region" description="Polar residues" evidence="9">
    <location>
        <begin position="803"/>
        <end position="812"/>
    </location>
</feature>
<dbReference type="InterPro" id="IPR007219">
    <property type="entry name" value="XnlR_reg_dom"/>
</dbReference>
<organism evidence="12 13">
    <name type="scientific">Rasamsonia emersonii (strain ATCC 16479 / CBS 393.64 / IMI 116815)</name>
    <dbReference type="NCBI Taxonomy" id="1408163"/>
    <lineage>
        <taxon>Eukaryota</taxon>
        <taxon>Fungi</taxon>
        <taxon>Dikarya</taxon>
        <taxon>Ascomycota</taxon>
        <taxon>Pezizomycotina</taxon>
        <taxon>Eurotiomycetes</taxon>
        <taxon>Eurotiomycetidae</taxon>
        <taxon>Eurotiales</taxon>
        <taxon>Trichocomaceae</taxon>
        <taxon>Rasamsonia</taxon>
    </lineage>
</organism>
<evidence type="ECO:0000256" key="8">
    <source>
        <dbReference type="SAM" id="Coils"/>
    </source>
</evidence>
<dbReference type="PROSITE" id="PS50048">
    <property type="entry name" value="ZN2_CY6_FUNGAL_2"/>
    <property type="match status" value="1"/>
</dbReference>
<feature type="region of interest" description="Disordered" evidence="9">
    <location>
        <begin position="904"/>
        <end position="928"/>
    </location>
</feature>
<dbReference type="GeneID" id="25315109"/>
<evidence type="ECO:0000256" key="4">
    <source>
        <dbReference type="ARBA" id="ARBA00023015"/>
    </source>
</evidence>
<dbReference type="EMBL" id="LASV01000108">
    <property type="protein sequence ID" value="KKA23208.1"/>
    <property type="molecule type" value="Genomic_DNA"/>
</dbReference>
<comment type="caution">
    <text evidence="12">The sequence shown here is derived from an EMBL/GenBank/DDBJ whole genome shotgun (WGS) entry which is preliminary data.</text>
</comment>
<keyword evidence="10" id="KW-0812">Transmembrane</keyword>
<dbReference type="SMART" id="SM00066">
    <property type="entry name" value="GAL4"/>
    <property type="match status" value="1"/>
</dbReference>
<dbReference type="InterPro" id="IPR052202">
    <property type="entry name" value="Yeast_MetPath_Reg"/>
</dbReference>
<dbReference type="STRING" id="1408163.A0A0F4Z014"/>
<dbReference type="CDD" id="cd00067">
    <property type="entry name" value="GAL4"/>
    <property type="match status" value="1"/>
</dbReference>
<evidence type="ECO:0000259" key="11">
    <source>
        <dbReference type="PROSITE" id="PS50048"/>
    </source>
</evidence>
<dbReference type="InterPro" id="IPR036864">
    <property type="entry name" value="Zn2-C6_fun-type_DNA-bd_sf"/>
</dbReference>
<dbReference type="Pfam" id="PF04082">
    <property type="entry name" value="Fungal_trans"/>
    <property type="match status" value="1"/>
</dbReference>
<feature type="compositionally biased region" description="Polar residues" evidence="9">
    <location>
        <begin position="101"/>
        <end position="114"/>
    </location>
</feature>
<dbReference type="RefSeq" id="XP_013329820.1">
    <property type="nucleotide sequence ID" value="XM_013474366.1"/>
</dbReference>
<evidence type="ECO:0000256" key="5">
    <source>
        <dbReference type="ARBA" id="ARBA00023125"/>
    </source>
</evidence>
<gene>
    <name evidence="12" type="ORF">T310_2758</name>
</gene>
<dbReference type="AlphaFoldDB" id="A0A0F4Z014"/>
<evidence type="ECO:0000256" key="10">
    <source>
        <dbReference type="SAM" id="Phobius"/>
    </source>
</evidence>
<feature type="coiled-coil region" evidence="8">
    <location>
        <begin position="821"/>
        <end position="848"/>
    </location>
</feature>
<keyword evidence="5" id="KW-0238">DNA-binding</keyword>
<dbReference type="CDD" id="cd12148">
    <property type="entry name" value="fungal_TF_MHR"/>
    <property type="match status" value="1"/>
</dbReference>
<dbReference type="InterPro" id="IPR001138">
    <property type="entry name" value="Zn2Cys6_DnaBD"/>
</dbReference>
<evidence type="ECO:0000313" key="13">
    <source>
        <dbReference type="Proteomes" id="UP000053958"/>
    </source>
</evidence>
<sequence>MSSSSFLDNPVLKVSRPVAACSRCRTAKVKCDGKLPACTACEKSGKASSCSGATDEFAKGKERSYVASLEGYCERLEKQLREIRRRKQMLAMTGGDGVPESSITSISVDGQSPSAHRKEVSDIDDLVGDFGFLLVNDVLGSSGRGLTGRQLLLTMASAEPLPRFSSKALPPRYEATTLIQHYFDNIFVQLPFFTETAFWTSVDAVYQDAGRFAKPFDHWSLRMVLAIASASMSHQRLNNNSQRAMSLVSAALDYAEDVLRPGSMLGIQAVLLLAQYSLVDPEHFRQRFLVGMTARLMVDLGLHQDPPVEVFPDQDRLDQRRRLFYCIYSLDSSLTQEHNVFLKSLEPAIHLFKIRRILSSGYQEMYFNGHHASPQPLVLTWTLCANARDWFDKAPKNVPNHFTALYRLELLYSTVVFLSPSHRDPVICDFKKVLLFDRCIDYISQLHQALENQNGLPFATYVDVQRAYQVGKSNSMPEPPPVPLGIPEPPYLAAEDRINCVARAVSCLNHTRGILQYGFRRWNMRQLLDDFMRESTAIRQRLMPTQEPYSTNYGMPGPAYVPVGTMGLHSSNGYEAFDPKIAHLALPLLRPSSSVLLPRFLFSSRRGSFPMHHRRQNGILLWFCCVAVVLCLVPRSGTDKNSEPEPGPLAADSDKTVRRHDTRAQLRYGVYNSPLVVGRYDDCSNSDSRTRDLRHRPHESAIALRCQDNPLLRDLEKCKDILEEASLNAAQNRPFSSSMIGLLDYCRRVIGNIVERTREDNDGVEDGYHEHRLIDQGSVHGSHHFQAVQRRDPTPHAGPKSVANWSENQGAKNTHGRRELCEEAVCQIRDLEKQCETANDHASKDSKEACEMCYPRKDTTLVNAHCSSRRSKETKAFYVVGIFFIAVSLCSGLAIFLRNRNRDRRRRSKQKALRSDPDTPGLSTQISWFGNRNGNSNFDHDRQAEDDDAESNSIEKNWTVQPHRWQQKLGLFSRSGPRKRIQDLFDLESLKPSRKDALGDRHLDPENAGAERIPVLPRAPNASIRLSRTNSKSSLKRSHSHSHSSCMNVNDLTGQLAKSHSSETEETTANTATLPEIRVQQVNSNSQKTSSN</sequence>
<evidence type="ECO:0000256" key="2">
    <source>
        <dbReference type="ARBA" id="ARBA00022723"/>
    </source>
</evidence>
<dbReference type="PANTHER" id="PTHR47782:SF2">
    <property type="entry name" value="TRANSCRIPTION FACTOR, PUTATIVE (AFU_ORTHOLOGUE AFUA_4G12570)-RELATED"/>
    <property type="match status" value="1"/>
</dbReference>
<keyword evidence="13" id="KW-1185">Reference proteome</keyword>
<accession>A0A0F4Z014</accession>
<feature type="domain" description="Zn(2)-C6 fungal-type" evidence="11">
    <location>
        <begin position="20"/>
        <end position="51"/>
    </location>
</feature>
<feature type="region of interest" description="Disordered" evidence="9">
    <location>
        <begin position="774"/>
        <end position="816"/>
    </location>
</feature>
<keyword evidence="8" id="KW-0175">Coiled coil</keyword>
<keyword evidence="10" id="KW-1133">Transmembrane helix</keyword>
<dbReference type="GO" id="GO:0008270">
    <property type="term" value="F:zinc ion binding"/>
    <property type="evidence" value="ECO:0007669"/>
    <property type="project" value="InterPro"/>
</dbReference>
<keyword evidence="2" id="KW-0479">Metal-binding</keyword>
<evidence type="ECO:0000256" key="7">
    <source>
        <dbReference type="ARBA" id="ARBA00023242"/>
    </source>
</evidence>
<keyword evidence="4" id="KW-0805">Transcription regulation</keyword>
<dbReference type="Proteomes" id="UP000053958">
    <property type="component" value="Unassembled WGS sequence"/>
</dbReference>
<dbReference type="GO" id="GO:0006351">
    <property type="term" value="P:DNA-templated transcription"/>
    <property type="evidence" value="ECO:0007669"/>
    <property type="project" value="InterPro"/>
</dbReference>
<feature type="region of interest" description="Disordered" evidence="9">
    <location>
        <begin position="995"/>
        <end position="1092"/>
    </location>
</feature>
<feature type="region of interest" description="Disordered" evidence="9">
    <location>
        <begin position="91"/>
        <end position="115"/>
    </location>
</feature>
<comment type="subcellular location">
    <subcellularLocation>
        <location evidence="1">Nucleus</location>
    </subcellularLocation>
</comment>
<evidence type="ECO:0000256" key="9">
    <source>
        <dbReference type="SAM" id="MobiDB-lite"/>
    </source>
</evidence>
<proteinExistence type="predicted"/>
<dbReference type="Gene3D" id="4.10.240.10">
    <property type="entry name" value="Zn(2)-C6 fungal-type DNA-binding domain"/>
    <property type="match status" value="1"/>
</dbReference>
<keyword evidence="7" id="KW-0539">Nucleus</keyword>
<evidence type="ECO:0000256" key="3">
    <source>
        <dbReference type="ARBA" id="ARBA00022833"/>
    </source>
</evidence>